<feature type="domain" description="CCHC-type" evidence="25">
    <location>
        <begin position="255"/>
        <end position="270"/>
    </location>
</feature>
<dbReference type="SUPFAM" id="SSF57756">
    <property type="entry name" value="Retrovirus zinc finger-like domains"/>
    <property type="match status" value="1"/>
</dbReference>
<evidence type="ECO:0000256" key="16">
    <source>
        <dbReference type="ARBA" id="ARBA00023125"/>
    </source>
</evidence>
<evidence type="ECO:0000313" key="27">
    <source>
        <dbReference type="EMBL" id="GMG51204.1"/>
    </source>
</evidence>
<keyword evidence="14" id="KW-0695">RNA-directed DNA polymerase</keyword>
<comment type="caution">
    <text evidence="27">The sequence shown here is derived from an EMBL/GenBank/DDBJ whole genome shotgun (WGS) entry which is preliminary data.</text>
</comment>
<evidence type="ECO:0000256" key="7">
    <source>
        <dbReference type="ARBA" id="ARBA00022722"/>
    </source>
</evidence>
<evidence type="ECO:0000256" key="17">
    <source>
        <dbReference type="ARBA" id="ARBA00023172"/>
    </source>
</evidence>
<dbReference type="GO" id="GO:0006310">
    <property type="term" value="P:DNA recombination"/>
    <property type="evidence" value="ECO:0007669"/>
    <property type="project" value="UniProtKB-KW"/>
</dbReference>
<dbReference type="GO" id="GO:0008270">
    <property type="term" value="F:zinc ion binding"/>
    <property type="evidence" value="ECO:0007669"/>
    <property type="project" value="UniProtKB-KW"/>
</dbReference>
<comment type="subcellular location">
    <subcellularLocation>
        <location evidence="2">Cytoplasm</location>
    </subcellularLocation>
</comment>
<evidence type="ECO:0000256" key="20">
    <source>
        <dbReference type="ARBA" id="ARBA00025615"/>
    </source>
</evidence>
<keyword evidence="7" id="KW-0540">Nuclease</keyword>
<comment type="function">
    <text evidence="20">Integrase (IN) targets the VLP to the nucleus, where a subparticle preintegration complex (PIC) containing at least integrase and the newly synthesized dsDNA copy of the retrotransposon must transit the nuclear membrane. Once in the nucleus, integrase performs the integration of the dsDNA into the host genome.</text>
</comment>
<keyword evidence="23" id="KW-0863">Zinc-finger</keyword>
<dbReference type="PANTHER" id="PTHR42648:SF11">
    <property type="entry name" value="TRANSPOSON TY4-P GAG-POL POLYPROTEIN"/>
    <property type="match status" value="1"/>
</dbReference>
<feature type="region of interest" description="Disordered" evidence="24">
    <location>
        <begin position="975"/>
        <end position="1004"/>
    </location>
</feature>
<evidence type="ECO:0000256" key="3">
    <source>
        <dbReference type="ARBA" id="ARBA00022490"/>
    </source>
</evidence>
<evidence type="ECO:0000256" key="15">
    <source>
        <dbReference type="ARBA" id="ARBA00022932"/>
    </source>
</evidence>
<evidence type="ECO:0000256" key="2">
    <source>
        <dbReference type="ARBA" id="ARBA00004496"/>
    </source>
</evidence>
<evidence type="ECO:0000256" key="11">
    <source>
        <dbReference type="ARBA" id="ARBA00022842"/>
    </source>
</evidence>
<comment type="catalytic activity">
    <reaction evidence="21">
        <text>DNA(n) + a 2'-deoxyribonucleoside 5'-triphosphate = DNA(n+1) + diphosphate</text>
        <dbReference type="Rhea" id="RHEA:22508"/>
        <dbReference type="Rhea" id="RHEA-COMP:17339"/>
        <dbReference type="Rhea" id="RHEA-COMP:17340"/>
        <dbReference type="ChEBI" id="CHEBI:33019"/>
        <dbReference type="ChEBI" id="CHEBI:61560"/>
        <dbReference type="ChEBI" id="CHEBI:173112"/>
        <dbReference type="EC" id="2.7.7.49"/>
    </reaction>
</comment>
<dbReference type="GO" id="GO:0003964">
    <property type="term" value="F:RNA-directed DNA polymerase activity"/>
    <property type="evidence" value="ECO:0007669"/>
    <property type="project" value="UniProtKB-KW"/>
</dbReference>
<keyword evidence="8" id="KW-0479">Metal-binding</keyword>
<dbReference type="InterPro" id="IPR001878">
    <property type="entry name" value="Znf_CCHC"/>
</dbReference>
<evidence type="ECO:0000256" key="19">
    <source>
        <dbReference type="ARBA" id="ARBA00025590"/>
    </source>
</evidence>
<gene>
    <name evidence="27" type="ORF">Amon01_000721500</name>
</gene>
<keyword evidence="18" id="KW-0511">Multifunctional enzyme</keyword>
<keyword evidence="17" id="KW-0233">DNA recombination</keyword>
<comment type="function">
    <text evidence="19">Reverse transcriptase/ribonuclease H (RT) is a multifunctional enzyme that catalyzes the conversion of the retro-elements RNA genome into dsDNA within the VLP. The enzyme displays a DNA polymerase activity that can copy either DNA or RNA templates, and a ribonuclease H (RNase H) activity that cleaves the RNA strand of RNA-DNA heteroduplexes during plus-strand synthesis and hydrolyzes RNA primers. The conversion leads to a linear dsDNA copy of the retrotransposon that includes long terminal repeats (LTRs) at both ends.</text>
</comment>
<dbReference type="Gene3D" id="4.10.60.10">
    <property type="entry name" value="Zinc finger, CCHC-type"/>
    <property type="match status" value="1"/>
</dbReference>
<evidence type="ECO:0000256" key="21">
    <source>
        <dbReference type="ARBA" id="ARBA00048173"/>
    </source>
</evidence>
<evidence type="ECO:0000256" key="18">
    <source>
        <dbReference type="ARBA" id="ARBA00023268"/>
    </source>
</evidence>
<keyword evidence="23" id="KW-0862">Zinc</keyword>
<keyword evidence="6" id="KW-0548">Nucleotidyltransferase</keyword>
<evidence type="ECO:0000256" key="4">
    <source>
        <dbReference type="ARBA" id="ARBA00022578"/>
    </source>
</evidence>
<evidence type="ECO:0000256" key="12">
    <source>
        <dbReference type="ARBA" id="ARBA00022884"/>
    </source>
</evidence>
<dbReference type="GO" id="GO:0015074">
    <property type="term" value="P:DNA integration"/>
    <property type="evidence" value="ECO:0007669"/>
    <property type="project" value="UniProtKB-KW"/>
</dbReference>
<keyword evidence="12" id="KW-0694">RNA-binding</keyword>
<evidence type="ECO:0000256" key="24">
    <source>
        <dbReference type="SAM" id="MobiDB-lite"/>
    </source>
</evidence>
<keyword evidence="11" id="KW-0460">Magnesium</keyword>
<dbReference type="Proteomes" id="UP001165063">
    <property type="component" value="Unassembled WGS sequence"/>
</dbReference>
<dbReference type="GO" id="GO:0003723">
    <property type="term" value="F:RNA binding"/>
    <property type="evidence" value="ECO:0007669"/>
    <property type="project" value="UniProtKB-KW"/>
</dbReference>
<reference evidence="27" key="1">
    <citation type="submission" date="2023-04" db="EMBL/GenBank/DDBJ databases">
        <title>Ambrosiozyma monospora NBRC 1965.</title>
        <authorList>
            <person name="Ichikawa N."/>
            <person name="Sato H."/>
            <person name="Tonouchi N."/>
        </authorList>
    </citation>
    <scope>NUCLEOTIDE SEQUENCE</scope>
    <source>
        <strain evidence="27">NBRC 1965</strain>
    </source>
</reference>
<feature type="compositionally biased region" description="Polar residues" evidence="24">
    <location>
        <begin position="981"/>
        <end position="1003"/>
    </location>
</feature>
<keyword evidence="4" id="KW-0815">Transposition</keyword>
<evidence type="ECO:0000256" key="9">
    <source>
        <dbReference type="ARBA" id="ARBA00022759"/>
    </source>
</evidence>
<accession>A0A9W6Z5S3</accession>
<protein>
    <submittedName>
        <fullName evidence="27">Unnamed protein product</fullName>
    </submittedName>
</protein>
<evidence type="ECO:0000256" key="23">
    <source>
        <dbReference type="PROSITE-ProRule" id="PRU00047"/>
    </source>
</evidence>
<dbReference type="GO" id="GO:0003677">
    <property type="term" value="F:DNA binding"/>
    <property type="evidence" value="ECO:0007669"/>
    <property type="project" value="UniProtKB-KW"/>
</dbReference>
<comment type="catalytic activity">
    <reaction evidence="1">
        <text>Endonucleolytic cleavage to 5'-phosphomonoester.</text>
        <dbReference type="EC" id="3.1.26.4"/>
    </reaction>
</comment>
<dbReference type="PROSITE" id="PS50158">
    <property type="entry name" value="ZF_CCHC"/>
    <property type="match status" value="1"/>
</dbReference>
<sequence>MSATIIEKYTFPLGFEDLEQKDLENMRYEIEKTSAKNASLMEIIFFWEWLNGIFMRFKPELVQGNAQLVRALSFVHNNGTAEEEDFTPGKLDFVIKIALEKYFSDEFSDSSLISTGGFELLAQLNQEVLDMSEHIVLTYMANFFAGFANMDAKKRENQMKVITAFRPEFSDVAKFFSIFQVGAKKVKSLAIYSRQNLNKSVEELSIHQIEKLVKNADIKVDTEKANFAHQKGKKGKFNKAKASKNGKGKTNGLVCFNCGELGHMAHNCKKPKKRLEKANVSKVVPVVEKVHFSSELNGNDKSLKIMDGGSTAHVMNEMEHFVQSSLRKSNCIIEGLNGSLKCSLRGDYQLGPLLLTDACYCPEAPINLISVSKLDNAGMTIAYGRGKVDVLNGGKIVMSGHLKNDGLYYVDSDEDEKGLFTRSTKIRVDELPELHVRNTHASASELRNMTKGTIPWSALQRTVNSCSTCAANVNKSHGKGKGNFPEAKVEKKPLVGEKLVVDLIGPYCGKYGLILKDVGSQYIWYSILARKSQASEKTIGWLRKIMNQLNRFNLKVCFLRSDNEFHTIELEEFCNTNGIAQEFTSPGHSYQNGSAENANGLMVKKVQKLMFESGLPRKYWEMALKHAVFSHNIHSLHNRVSPYERFHHRASNANLLNLIPFGARVYVRNPNNVQKATKQLFASVFLGYDGTDKIIYYLKGDLKNGRVARTGDFNVDNVVYFPYYDRNKDHVLFETDKNEDVGASSAIEYSASYAGGYGGSDSKNVSGGNSAIIESNPVSPTPDPSPAPSAGALTHSHDNSAHNSLVHSSDPMDIDAGIVANQVNEDPDINAISSQVNEAPDVNTVAVRDSGNKVVKATVENVAEDDEMDYVEFVEYDDNLFYEVEQPGSPVVESVAENFDQETGRAVMPPLHVTRYNPNPQSLPRTGANEIASGVANTERVVAVPRQEVSTNSTTSTALVPTSTALVPTSNQLVIRPRPRSNAQKRSLTASNVPDTHSNSNDVDMNRPLAVVRRSRRLQHLHPEFVPLTDSVSHDLVPYDTIHPTVVTPIPPLPPAPPLPVPQPDHPRELVLPIENAVSTERVIKQRKRDDGTSMMVVYEPLPPTNVNDPKSLPPPVREIIGYSKERALFAAAGGKYEIPTTVEEAMKTDEWMKWYDAINDENKSLEDHSVYSLVKIEDVPKGTKIINGRYVFDVKKGPNNKERFKTRMVAKGFMQKIGESYIDSYAPVSSFDSLRFVLAYAALNSWTINQVDVKTAFLNGKLDHPVYFKPPFGSGTDTSKYVWLLQRSLYGLATSSAAFWSEYKKALEDIGFESSKVDPCLLFK</sequence>
<evidence type="ECO:0000256" key="13">
    <source>
        <dbReference type="ARBA" id="ARBA00022908"/>
    </source>
</evidence>
<comment type="catalytic activity">
    <reaction evidence="22">
        <text>DNA(n) + a 2'-deoxyribonucleoside 5'-triphosphate = DNA(n+1) + diphosphate</text>
        <dbReference type="Rhea" id="RHEA:22508"/>
        <dbReference type="Rhea" id="RHEA-COMP:17339"/>
        <dbReference type="Rhea" id="RHEA-COMP:17340"/>
        <dbReference type="ChEBI" id="CHEBI:33019"/>
        <dbReference type="ChEBI" id="CHEBI:61560"/>
        <dbReference type="ChEBI" id="CHEBI:173112"/>
        <dbReference type="EC" id="2.7.7.7"/>
    </reaction>
</comment>
<dbReference type="Gene3D" id="3.30.420.10">
    <property type="entry name" value="Ribonuclease H-like superfamily/Ribonuclease H"/>
    <property type="match status" value="1"/>
</dbReference>
<evidence type="ECO:0000256" key="10">
    <source>
        <dbReference type="ARBA" id="ARBA00022801"/>
    </source>
</evidence>
<dbReference type="EMBL" id="BSXU01005182">
    <property type="protein sequence ID" value="GMG51204.1"/>
    <property type="molecule type" value="Genomic_DNA"/>
</dbReference>
<feature type="domain" description="Integrase catalytic" evidence="26">
    <location>
        <begin position="489"/>
        <end position="650"/>
    </location>
</feature>
<dbReference type="GO" id="GO:0005634">
    <property type="term" value="C:nucleus"/>
    <property type="evidence" value="ECO:0007669"/>
    <property type="project" value="UniProtKB-ARBA"/>
</dbReference>
<name>A0A9W6Z5S3_AMBMO</name>
<dbReference type="SUPFAM" id="SSF53098">
    <property type="entry name" value="Ribonuclease H-like"/>
    <property type="match status" value="1"/>
</dbReference>
<dbReference type="InterPro" id="IPR001584">
    <property type="entry name" value="Integrase_cat-core"/>
</dbReference>
<keyword evidence="16" id="KW-0238">DNA-binding</keyword>
<dbReference type="InterPro" id="IPR036875">
    <property type="entry name" value="Znf_CCHC_sf"/>
</dbReference>
<evidence type="ECO:0000256" key="8">
    <source>
        <dbReference type="ARBA" id="ARBA00022723"/>
    </source>
</evidence>
<evidence type="ECO:0000313" key="28">
    <source>
        <dbReference type="Proteomes" id="UP001165063"/>
    </source>
</evidence>
<dbReference type="InterPro" id="IPR013103">
    <property type="entry name" value="RVT_2"/>
</dbReference>
<feature type="region of interest" description="Disordered" evidence="24">
    <location>
        <begin position="768"/>
        <end position="811"/>
    </location>
</feature>
<evidence type="ECO:0000256" key="1">
    <source>
        <dbReference type="ARBA" id="ARBA00000077"/>
    </source>
</evidence>
<keyword evidence="3" id="KW-0963">Cytoplasm</keyword>
<evidence type="ECO:0000256" key="22">
    <source>
        <dbReference type="ARBA" id="ARBA00049244"/>
    </source>
</evidence>
<evidence type="ECO:0000256" key="5">
    <source>
        <dbReference type="ARBA" id="ARBA00022679"/>
    </source>
</evidence>
<proteinExistence type="predicted"/>
<dbReference type="OrthoDB" id="4369127at2759"/>
<keyword evidence="28" id="KW-1185">Reference proteome</keyword>
<dbReference type="PROSITE" id="PS50994">
    <property type="entry name" value="INTEGRASE"/>
    <property type="match status" value="1"/>
</dbReference>
<keyword evidence="9" id="KW-0255">Endonuclease</keyword>
<dbReference type="Pfam" id="PF07727">
    <property type="entry name" value="RVT_2"/>
    <property type="match status" value="1"/>
</dbReference>
<dbReference type="PANTHER" id="PTHR42648">
    <property type="entry name" value="TRANSPOSASE, PUTATIVE-RELATED"/>
    <property type="match status" value="1"/>
</dbReference>
<evidence type="ECO:0000259" key="25">
    <source>
        <dbReference type="PROSITE" id="PS50158"/>
    </source>
</evidence>
<dbReference type="InterPro" id="IPR036397">
    <property type="entry name" value="RNaseH_sf"/>
</dbReference>
<dbReference type="InterPro" id="IPR012337">
    <property type="entry name" value="RNaseH-like_sf"/>
</dbReference>
<evidence type="ECO:0000259" key="26">
    <source>
        <dbReference type="PROSITE" id="PS50994"/>
    </source>
</evidence>
<dbReference type="Pfam" id="PF00098">
    <property type="entry name" value="zf-CCHC"/>
    <property type="match status" value="1"/>
</dbReference>
<dbReference type="GO" id="GO:0005737">
    <property type="term" value="C:cytoplasm"/>
    <property type="evidence" value="ECO:0007669"/>
    <property type="project" value="UniProtKB-SubCell"/>
</dbReference>
<keyword evidence="13" id="KW-0229">DNA integration</keyword>
<dbReference type="GO" id="GO:0032196">
    <property type="term" value="P:transposition"/>
    <property type="evidence" value="ECO:0007669"/>
    <property type="project" value="UniProtKB-KW"/>
</dbReference>
<dbReference type="GO" id="GO:0003887">
    <property type="term" value="F:DNA-directed DNA polymerase activity"/>
    <property type="evidence" value="ECO:0007669"/>
    <property type="project" value="UniProtKB-KW"/>
</dbReference>
<keyword evidence="5" id="KW-0808">Transferase</keyword>
<organism evidence="27 28">
    <name type="scientific">Ambrosiozyma monospora</name>
    <name type="common">Yeast</name>
    <name type="synonym">Endomycopsis monosporus</name>
    <dbReference type="NCBI Taxonomy" id="43982"/>
    <lineage>
        <taxon>Eukaryota</taxon>
        <taxon>Fungi</taxon>
        <taxon>Dikarya</taxon>
        <taxon>Ascomycota</taxon>
        <taxon>Saccharomycotina</taxon>
        <taxon>Pichiomycetes</taxon>
        <taxon>Pichiales</taxon>
        <taxon>Pichiaceae</taxon>
        <taxon>Ambrosiozyma</taxon>
    </lineage>
</organism>
<dbReference type="InterPro" id="IPR039537">
    <property type="entry name" value="Retrotran_Ty1/copia-like"/>
</dbReference>
<evidence type="ECO:0000256" key="14">
    <source>
        <dbReference type="ARBA" id="ARBA00022918"/>
    </source>
</evidence>
<keyword evidence="15" id="KW-0239">DNA-directed DNA polymerase</keyword>
<dbReference type="SMART" id="SM00343">
    <property type="entry name" value="ZnF_C2HC"/>
    <property type="match status" value="1"/>
</dbReference>
<keyword evidence="10" id="KW-0378">Hydrolase</keyword>
<dbReference type="GO" id="GO:0004523">
    <property type="term" value="F:RNA-DNA hybrid ribonuclease activity"/>
    <property type="evidence" value="ECO:0007669"/>
    <property type="project" value="UniProtKB-EC"/>
</dbReference>
<evidence type="ECO:0000256" key="6">
    <source>
        <dbReference type="ARBA" id="ARBA00022695"/>
    </source>
</evidence>